<dbReference type="Gene3D" id="1.10.10.60">
    <property type="entry name" value="Homeodomain-like"/>
    <property type="match status" value="1"/>
</dbReference>
<feature type="domain" description="POU-specific" evidence="9">
    <location>
        <begin position="447"/>
        <end position="521"/>
    </location>
</feature>
<dbReference type="OrthoDB" id="6358449at2759"/>
<dbReference type="eggNOG" id="KOG3802">
    <property type="taxonomic scope" value="Eukaryota"/>
</dbReference>
<evidence type="ECO:0000256" key="1">
    <source>
        <dbReference type="ARBA" id="ARBA00004123"/>
    </source>
</evidence>
<evidence type="ECO:0000259" key="9">
    <source>
        <dbReference type="PROSITE" id="PS51179"/>
    </source>
</evidence>
<evidence type="ECO:0000313" key="10">
    <source>
        <dbReference type="EnsemblMetazoa" id="Aqu2.1.44056_001"/>
    </source>
</evidence>
<evidence type="ECO:0000256" key="2">
    <source>
        <dbReference type="ARBA" id="ARBA00023125"/>
    </source>
</evidence>
<dbReference type="EnsemblMetazoa" id="XM_011412006.1">
    <property type="protein sequence ID" value="XP_011410308.1"/>
    <property type="gene ID" value="LOC105316802"/>
</dbReference>
<dbReference type="SUPFAM" id="SSF47413">
    <property type="entry name" value="lambda repressor-like DNA-binding domains"/>
    <property type="match status" value="1"/>
</dbReference>
<dbReference type="KEGG" id="aqu:105316802"/>
<dbReference type="SUPFAM" id="SSF46689">
    <property type="entry name" value="Homeodomain-like"/>
    <property type="match status" value="1"/>
</dbReference>
<dbReference type="InParanoid" id="A0A1X7VUP1"/>
<evidence type="ECO:0000256" key="4">
    <source>
        <dbReference type="ARBA" id="ARBA00023242"/>
    </source>
</evidence>
<dbReference type="PROSITE" id="PS51179">
    <property type="entry name" value="POU_3"/>
    <property type="match status" value="1"/>
</dbReference>
<evidence type="ECO:0000256" key="6">
    <source>
        <dbReference type="RuleBase" id="RU000682"/>
    </source>
</evidence>
<evidence type="ECO:0008006" key="12">
    <source>
        <dbReference type="Google" id="ProtNLM"/>
    </source>
</evidence>
<evidence type="ECO:0000259" key="8">
    <source>
        <dbReference type="PROSITE" id="PS50071"/>
    </source>
</evidence>
<feature type="compositionally biased region" description="Low complexity" evidence="7">
    <location>
        <begin position="385"/>
        <end position="394"/>
    </location>
</feature>
<protein>
    <recommendedName>
        <fullName evidence="12">POU domain protein</fullName>
    </recommendedName>
</protein>
<dbReference type="PROSITE" id="PS50071">
    <property type="entry name" value="HOMEOBOX_2"/>
    <property type="match status" value="1"/>
</dbReference>
<dbReference type="InterPro" id="IPR013847">
    <property type="entry name" value="POU"/>
</dbReference>
<dbReference type="InterPro" id="IPR001356">
    <property type="entry name" value="HD"/>
</dbReference>
<feature type="region of interest" description="Disordered" evidence="7">
    <location>
        <begin position="373"/>
        <end position="442"/>
    </location>
</feature>
<feature type="region of interest" description="Disordered" evidence="7">
    <location>
        <begin position="76"/>
        <end position="95"/>
    </location>
</feature>
<organism evidence="10">
    <name type="scientific">Amphimedon queenslandica</name>
    <name type="common">Sponge</name>
    <dbReference type="NCBI Taxonomy" id="400682"/>
    <lineage>
        <taxon>Eukaryota</taxon>
        <taxon>Metazoa</taxon>
        <taxon>Porifera</taxon>
        <taxon>Demospongiae</taxon>
        <taxon>Heteroscleromorpha</taxon>
        <taxon>Haplosclerida</taxon>
        <taxon>Niphatidae</taxon>
        <taxon>Amphimedon</taxon>
    </lineage>
</organism>
<proteinExistence type="predicted"/>
<dbReference type="PANTHER" id="PTHR11636">
    <property type="entry name" value="POU DOMAIN"/>
    <property type="match status" value="1"/>
</dbReference>
<feature type="compositionally biased region" description="Basic and acidic residues" evidence="7">
    <location>
        <begin position="22"/>
        <end position="37"/>
    </location>
</feature>
<feature type="compositionally biased region" description="Polar residues" evidence="7">
    <location>
        <begin position="375"/>
        <end position="384"/>
    </location>
</feature>
<dbReference type="Gene3D" id="1.10.260.40">
    <property type="entry name" value="lambda repressor-like DNA-binding domains"/>
    <property type="match status" value="1"/>
</dbReference>
<dbReference type="EnsemblMetazoa" id="Aqu2.1.44056_001">
    <property type="protein sequence ID" value="Aqu2.1.44056_001"/>
    <property type="gene ID" value="Aqu2.1.44056"/>
</dbReference>
<gene>
    <name evidence="10" type="primary">105316802</name>
</gene>
<feature type="compositionally biased region" description="Acidic residues" evidence="7">
    <location>
        <begin position="607"/>
        <end position="625"/>
    </location>
</feature>
<feature type="region of interest" description="Disordered" evidence="7">
    <location>
        <begin position="598"/>
        <end position="632"/>
    </location>
</feature>
<dbReference type="GO" id="GO:0000981">
    <property type="term" value="F:DNA-binding transcription factor activity, RNA polymerase II-specific"/>
    <property type="evidence" value="ECO:0007669"/>
    <property type="project" value="InterPro"/>
</dbReference>
<accession>A0A1X7VUP1</accession>
<keyword evidence="3 5" id="KW-0371">Homeobox</keyword>
<keyword evidence="11" id="KW-1185">Reference proteome</keyword>
<keyword evidence="2 5" id="KW-0238">DNA-binding</keyword>
<evidence type="ECO:0000313" key="11">
    <source>
        <dbReference type="Proteomes" id="UP000007879"/>
    </source>
</evidence>
<sequence length="632" mass="71779">MDNHPPQPPVASSASQEWPPDLTEHDPQHGQSEDIPHSSHNQSAVDLDDTDFNLDSFLAADLDAMYAAQAAATAGGQTQEHLQSHSVPLHHHVSHSNHTVNLEQQRPHSHSIVSSSYYVPQVPSQPLSLAELHTSVTPPLRPSCRYQVHYDRPHIEQHQHYRFISEPPLQQYPQHPLNVHHHPANNYCRLHSNNQPQPLHIFHQHPAVLQQQLLQQPVLQQQLLQQPVPQQQLPQQPVPQQQLPQQPIPQRQPSSFDQILLYHQAPPIYSHSLPQRQLPQQPVPQRQPSSFDQVLLYHQAPPVYSHLLPQQQLPQQPVVRHLLPQYHQSLVPQTEFSQPVIAKPIHIVFPPIIHQLQKKDNTGNKQVLIPVSLPHANNDNSSKGSPDVPTTPVSSLPPSPLSSLPSTPYVPEPILSQPPPPPTAPTPVPGPNPDSSDSPIRASCRNVDTEGIRILNLFADKFKESRIRYEYSKQYVAQQISIQYNFEMTEQRLQLFENKVLSFEEMLAMKIHLEKWLLDALRNQGINETEIKQLSRWLTSFNQKRKGRTAISVQTKKQLLKEFENDPKPSPKDLKAISEKLGIGFEVVRVWFCNKRAKRKAGKDNDGPEDDEEIEEESDSDEESNSDAQSSQ</sequence>
<evidence type="ECO:0000256" key="5">
    <source>
        <dbReference type="PROSITE-ProRule" id="PRU00108"/>
    </source>
</evidence>
<dbReference type="GO" id="GO:0005634">
    <property type="term" value="C:nucleus"/>
    <property type="evidence" value="ECO:0007669"/>
    <property type="project" value="UniProtKB-SubCell"/>
</dbReference>
<feature type="DNA-binding region" description="Homeobox" evidence="5">
    <location>
        <begin position="544"/>
        <end position="603"/>
    </location>
</feature>
<reference evidence="10" key="2">
    <citation type="submission" date="2017-05" db="UniProtKB">
        <authorList>
            <consortium name="EnsemblMetazoa"/>
        </authorList>
    </citation>
    <scope>IDENTIFICATION</scope>
</reference>
<dbReference type="PRINTS" id="PR00028">
    <property type="entry name" value="POUDOMAIN"/>
</dbReference>
<evidence type="ECO:0000256" key="3">
    <source>
        <dbReference type="ARBA" id="ARBA00023155"/>
    </source>
</evidence>
<dbReference type="InterPro" id="IPR017970">
    <property type="entry name" value="Homeobox_CS"/>
</dbReference>
<dbReference type="PROSITE" id="PS00027">
    <property type="entry name" value="HOMEOBOX_1"/>
    <property type="match status" value="1"/>
</dbReference>
<dbReference type="Proteomes" id="UP000007879">
    <property type="component" value="Unassembled WGS sequence"/>
</dbReference>
<dbReference type="InterPro" id="IPR000327">
    <property type="entry name" value="POU_dom"/>
</dbReference>
<comment type="subcellular location">
    <subcellularLocation>
        <location evidence="1 5 6">Nucleus</location>
    </subcellularLocation>
</comment>
<name>A0A1X7VUP1_AMPQE</name>
<dbReference type="CDD" id="cd00086">
    <property type="entry name" value="homeodomain"/>
    <property type="match status" value="1"/>
</dbReference>
<keyword evidence="4 5" id="KW-0539">Nucleus</keyword>
<reference evidence="11" key="1">
    <citation type="journal article" date="2010" name="Nature">
        <title>The Amphimedon queenslandica genome and the evolution of animal complexity.</title>
        <authorList>
            <person name="Srivastava M."/>
            <person name="Simakov O."/>
            <person name="Chapman J."/>
            <person name="Fahey B."/>
            <person name="Gauthier M.E."/>
            <person name="Mitros T."/>
            <person name="Richards G.S."/>
            <person name="Conaco C."/>
            <person name="Dacre M."/>
            <person name="Hellsten U."/>
            <person name="Larroux C."/>
            <person name="Putnam N.H."/>
            <person name="Stanke M."/>
            <person name="Adamska M."/>
            <person name="Darling A."/>
            <person name="Degnan S.M."/>
            <person name="Oakley T.H."/>
            <person name="Plachetzki D.C."/>
            <person name="Zhai Y."/>
            <person name="Adamski M."/>
            <person name="Calcino A."/>
            <person name="Cummins S.F."/>
            <person name="Goodstein D.M."/>
            <person name="Harris C."/>
            <person name="Jackson D.J."/>
            <person name="Leys S.P."/>
            <person name="Shu S."/>
            <person name="Woodcroft B.J."/>
            <person name="Vervoort M."/>
            <person name="Kosik K.S."/>
            <person name="Manning G."/>
            <person name="Degnan B.M."/>
            <person name="Rokhsar D.S."/>
        </authorList>
    </citation>
    <scope>NUCLEOTIDE SEQUENCE [LARGE SCALE GENOMIC DNA]</scope>
</reference>
<dbReference type="InterPro" id="IPR050255">
    <property type="entry name" value="POU_domain_TF"/>
</dbReference>
<dbReference type="SMART" id="SM00389">
    <property type="entry name" value="HOX"/>
    <property type="match status" value="1"/>
</dbReference>
<dbReference type="InterPro" id="IPR010982">
    <property type="entry name" value="Lambda_DNA-bd_dom_sf"/>
</dbReference>
<dbReference type="InterPro" id="IPR009057">
    <property type="entry name" value="Homeodomain-like_sf"/>
</dbReference>
<evidence type="ECO:0000256" key="7">
    <source>
        <dbReference type="SAM" id="MobiDB-lite"/>
    </source>
</evidence>
<feature type="compositionally biased region" description="Pro residues" evidence="7">
    <location>
        <begin position="408"/>
        <end position="432"/>
    </location>
</feature>
<feature type="region of interest" description="Disordered" evidence="7">
    <location>
        <begin position="230"/>
        <end position="251"/>
    </location>
</feature>
<dbReference type="GO" id="GO:0000978">
    <property type="term" value="F:RNA polymerase II cis-regulatory region sequence-specific DNA binding"/>
    <property type="evidence" value="ECO:0007669"/>
    <property type="project" value="TreeGrafter"/>
</dbReference>
<feature type="region of interest" description="Disordered" evidence="7">
    <location>
        <begin position="1"/>
        <end position="47"/>
    </location>
</feature>
<dbReference type="STRING" id="400682.A0A1X7VUP1"/>
<dbReference type="PANTHER" id="PTHR11636:SF89">
    <property type="entry name" value="POU DOMAIN PROTEIN 2, ISOFORM B-RELATED"/>
    <property type="match status" value="1"/>
</dbReference>
<feature type="domain" description="Homeobox" evidence="8">
    <location>
        <begin position="542"/>
        <end position="602"/>
    </location>
</feature>
<dbReference type="Pfam" id="PF00157">
    <property type="entry name" value="Pou"/>
    <property type="match status" value="1"/>
</dbReference>
<dbReference type="Pfam" id="PF00046">
    <property type="entry name" value="Homeodomain"/>
    <property type="match status" value="1"/>
</dbReference>
<dbReference type="AlphaFoldDB" id="A0A1X7VUP1"/>